<dbReference type="AlphaFoldDB" id="A0ABD8AL24"/>
<dbReference type="GeneID" id="93477062"/>
<dbReference type="RefSeq" id="WP_338706124.1">
    <property type="nucleotide sequence ID" value="NZ_CP145892.1"/>
</dbReference>
<dbReference type="EMBL" id="CP145892">
    <property type="protein sequence ID" value="WWP18085.1"/>
    <property type="molecule type" value="Genomic_DNA"/>
</dbReference>
<accession>A0ABD8AL24</accession>
<proteinExistence type="predicted"/>
<name>A0ABD8AL24_PAEAM</name>
<protein>
    <submittedName>
        <fullName evidence="1">Uncharacterized protein</fullName>
    </submittedName>
</protein>
<evidence type="ECO:0000313" key="2">
    <source>
        <dbReference type="Proteomes" id="UP001364764"/>
    </source>
</evidence>
<gene>
    <name evidence="1" type="ORF">V6668_16315</name>
</gene>
<reference evidence="1 2" key="1">
    <citation type="submission" date="2024-02" db="EMBL/GenBank/DDBJ databases">
        <title>Complete sequences of two Paenibacillus sp. strains and one Lysinibacillus strain isolated from the environment on STAA medium highlight biotechnological potential.</title>
        <authorList>
            <person name="Attere S.A."/>
            <person name="Piche L.C."/>
            <person name="Intertaglia L."/>
            <person name="Lami R."/>
            <person name="Charette S.J."/>
            <person name="Vincent A.T."/>
        </authorList>
    </citation>
    <scope>NUCLEOTIDE SEQUENCE [LARGE SCALE GENOMIC DNA]</scope>
    <source>
        <strain evidence="1 2">Y5S-7</strain>
    </source>
</reference>
<sequence>MKTKQLSDMNKNVNNGMVGFIEFSGKQILNWFESEEQINGIGLTKCREEFW</sequence>
<organism evidence="1 2">
    <name type="scientific">Paenibacillus amylolyticus</name>
    <dbReference type="NCBI Taxonomy" id="1451"/>
    <lineage>
        <taxon>Bacteria</taxon>
        <taxon>Bacillati</taxon>
        <taxon>Bacillota</taxon>
        <taxon>Bacilli</taxon>
        <taxon>Bacillales</taxon>
        <taxon>Paenibacillaceae</taxon>
        <taxon>Paenibacillus</taxon>
    </lineage>
</organism>
<dbReference type="Proteomes" id="UP001364764">
    <property type="component" value="Chromosome"/>
</dbReference>
<evidence type="ECO:0000313" key="1">
    <source>
        <dbReference type="EMBL" id="WWP18085.1"/>
    </source>
</evidence>